<organism evidence="6 7">
    <name type="scientific">[Candida] anglica</name>
    <dbReference type="NCBI Taxonomy" id="148631"/>
    <lineage>
        <taxon>Eukaryota</taxon>
        <taxon>Fungi</taxon>
        <taxon>Dikarya</taxon>
        <taxon>Ascomycota</taxon>
        <taxon>Saccharomycotina</taxon>
        <taxon>Pichiomycetes</taxon>
        <taxon>Debaryomycetaceae</taxon>
        <taxon>Kurtzmaniella</taxon>
    </lineage>
</organism>
<evidence type="ECO:0000256" key="2">
    <source>
        <dbReference type="ARBA" id="ARBA00010835"/>
    </source>
</evidence>
<name>A0ABP0E5B3_9ASCO</name>
<dbReference type="Pfam" id="PF00472">
    <property type="entry name" value="RF-1"/>
    <property type="match status" value="1"/>
</dbReference>
<dbReference type="InterPro" id="IPR000352">
    <property type="entry name" value="Pep_chain_release_fac_I"/>
</dbReference>
<keyword evidence="4" id="KW-0496">Mitochondrion</keyword>
<evidence type="ECO:0000313" key="7">
    <source>
        <dbReference type="Proteomes" id="UP001497600"/>
    </source>
</evidence>
<gene>
    <name evidence="6" type="ORF">CAAN4_A02058</name>
</gene>
<comment type="subcellular location">
    <subcellularLocation>
        <location evidence="1">Mitochondrion</location>
    </subcellularLocation>
</comment>
<evidence type="ECO:0000259" key="5">
    <source>
        <dbReference type="Pfam" id="PF00472"/>
    </source>
</evidence>
<dbReference type="InterPro" id="IPR052405">
    <property type="entry name" value="Mito_Transl_Release_Factor"/>
</dbReference>
<comment type="similarity">
    <text evidence="2">Belongs to the prokaryotic/mitochondrial release factor family.</text>
</comment>
<dbReference type="PANTHER" id="PTHR46203:SF1">
    <property type="entry name" value="MITOCHONDRIAL TRANSLATION RELEASE FACTOR IN RESCUE"/>
    <property type="match status" value="1"/>
</dbReference>
<evidence type="ECO:0000313" key="6">
    <source>
        <dbReference type="EMBL" id="CAK7892238.1"/>
    </source>
</evidence>
<protein>
    <recommendedName>
        <fullName evidence="5">Prokaryotic-type class I peptide chain release factors domain-containing protein</fullName>
    </recommendedName>
</protein>
<proteinExistence type="inferred from homology"/>
<accession>A0ABP0E5B3</accession>
<dbReference type="SUPFAM" id="SSF75620">
    <property type="entry name" value="Release factor"/>
    <property type="match status" value="1"/>
</dbReference>
<dbReference type="PANTHER" id="PTHR46203">
    <property type="entry name" value="PROBABLE PEPTIDE CHAIN RELEASE FACTOR C12ORF65"/>
    <property type="match status" value="1"/>
</dbReference>
<keyword evidence="7" id="KW-1185">Reference proteome</keyword>
<dbReference type="Gene3D" id="3.30.160.20">
    <property type="match status" value="1"/>
</dbReference>
<dbReference type="EMBL" id="OZ004253">
    <property type="protein sequence ID" value="CAK7892238.1"/>
    <property type="molecule type" value="Genomic_DNA"/>
</dbReference>
<sequence length="185" mass="21542">MYIKQIQGQALNFSRYLSSSSWILALPKKHKLPPRPKWLIVESEIDEKFLKGGRGPGGQKINKTNSKVQLTHIPTGLVVTCQYSRSQEGNRKRAREILAHKLEDLQNPEGSRNKVIEERKGMVKKNKAKKSNRKYKEIDEQRKIEKQLQDEKDAQIIDVEEEFQRMISGYSEIKINIEDEIKKVK</sequence>
<dbReference type="Proteomes" id="UP001497600">
    <property type="component" value="Chromosome A"/>
</dbReference>
<evidence type="ECO:0000256" key="1">
    <source>
        <dbReference type="ARBA" id="ARBA00004173"/>
    </source>
</evidence>
<keyword evidence="3" id="KW-0809">Transit peptide</keyword>
<feature type="domain" description="Prokaryotic-type class I peptide chain release factors" evidence="5">
    <location>
        <begin position="40"/>
        <end position="139"/>
    </location>
</feature>
<dbReference type="InterPro" id="IPR045853">
    <property type="entry name" value="Pep_chain_release_fac_I_sf"/>
</dbReference>
<evidence type="ECO:0000256" key="4">
    <source>
        <dbReference type="ARBA" id="ARBA00023128"/>
    </source>
</evidence>
<evidence type="ECO:0000256" key="3">
    <source>
        <dbReference type="ARBA" id="ARBA00022946"/>
    </source>
</evidence>
<reference evidence="6 7" key="1">
    <citation type="submission" date="2024-01" db="EMBL/GenBank/DDBJ databases">
        <authorList>
            <consortium name="Genoscope - CEA"/>
            <person name="William W."/>
        </authorList>
    </citation>
    <scope>NUCLEOTIDE SEQUENCE [LARGE SCALE GENOMIC DNA]</scope>
    <source>
        <strain evidence="6 7">29B2s-10</strain>
    </source>
</reference>